<feature type="signal peptide" evidence="2">
    <location>
        <begin position="1"/>
        <end position="22"/>
    </location>
</feature>
<evidence type="ECO:0008006" key="5">
    <source>
        <dbReference type="Google" id="ProtNLM"/>
    </source>
</evidence>
<dbReference type="Proteomes" id="UP000016662">
    <property type="component" value="Unassembled WGS sequence"/>
</dbReference>
<reference evidence="3 4" key="1">
    <citation type="submission" date="2013-07" db="EMBL/GenBank/DDBJ databases">
        <authorList>
            <person name="Weinstock G."/>
            <person name="Sodergren E."/>
            <person name="Wylie T."/>
            <person name="Fulton L."/>
            <person name="Fulton R."/>
            <person name="Fronick C."/>
            <person name="O'Laughlin M."/>
            <person name="Godfrey J."/>
            <person name="Miner T."/>
            <person name="Herter B."/>
            <person name="Appelbaum E."/>
            <person name="Cordes M."/>
            <person name="Lek S."/>
            <person name="Wollam A."/>
            <person name="Pepin K.H."/>
            <person name="Palsikar V.B."/>
            <person name="Mitreva M."/>
            <person name="Wilson R.K."/>
        </authorList>
    </citation>
    <scope>NUCLEOTIDE SEQUENCE [LARGE SCALE GENOMIC DNA]</scope>
    <source>
        <strain evidence="3 4">ATCC 27760</strain>
    </source>
</reference>
<feature type="compositionally biased region" description="Low complexity" evidence="1">
    <location>
        <begin position="34"/>
        <end position="47"/>
    </location>
</feature>
<evidence type="ECO:0000256" key="2">
    <source>
        <dbReference type="SAM" id="SignalP"/>
    </source>
</evidence>
<keyword evidence="2" id="KW-0732">Signal</keyword>
<dbReference type="eggNOG" id="ENOG5030H7D">
    <property type="taxonomic scope" value="Bacteria"/>
</dbReference>
<evidence type="ECO:0000313" key="4">
    <source>
        <dbReference type="Proteomes" id="UP000016662"/>
    </source>
</evidence>
<dbReference type="STRING" id="411473.RUMCAL_01327"/>
<organism evidence="3 4">
    <name type="scientific">Ruminococcus callidus ATCC 27760</name>
    <dbReference type="NCBI Taxonomy" id="411473"/>
    <lineage>
        <taxon>Bacteria</taxon>
        <taxon>Bacillati</taxon>
        <taxon>Bacillota</taxon>
        <taxon>Clostridia</taxon>
        <taxon>Eubacteriales</taxon>
        <taxon>Oscillospiraceae</taxon>
        <taxon>Ruminococcus</taxon>
    </lineage>
</organism>
<gene>
    <name evidence="3" type="ORF">RUMCAL_01327</name>
</gene>
<dbReference type="HOGENOM" id="CLU_1224010_0_0_9"/>
<accession>U2MAH4</accession>
<evidence type="ECO:0000313" key="3">
    <source>
        <dbReference type="EMBL" id="ERJ96313.1"/>
    </source>
</evidence>
<comment type="caution">
    <text evidence="3">The sequence shown here is derived from an EMBL/GenBank/DDBJ whole genome shotgun (WGS) entry which is preliminary data.</text>
</comment>
<dbReference type="RefSeq" id="WP_021682819.1">
    <property type="nucleotide sequence ID" value="NZ_KI260447.1"/>
</dbReference>
<proteinExistence type="predicted"/>
<protein>
    <recommendedName>
        <fullName evidence="5">DUF5105 domain-containing protein</fullName>
    </recommendedName>
</protein>
<feature type="region of interest" description="Disordered" evidence="1">
    <location>
        <begin position="32"/>
        <end position="60"/>
    </location>
</feature>
<feature type="chain" id="PRO_5004631005" description="DUF5105 domain-containing protein" evidence="2">
    <location>
        <begin position="23"/>
        <end position="226"/>
    </location>
</feature>
<dbReference type="PATRIC" id="fig|411473.3.peg.1081"/>
<sequence length="226" mass="24992">MMKHIWKQALALLLACGMAAGAAGCGEKKDKAESSAAESSTADSADSIEPVTESDPDNMNYKLTYDKDKVPDELANTIALYFYAVDTQNYDLYLEQINPLYRTSLESLLQEQYGYGLENSMEQLHQNLVNYAGTDNFTIQSLELAQAQEVLAEDFEEDTNFVQEYLNAYTQAFGEEFTKDLEEQSDAIYDIAVTMKGENSDGEEITILDSLEILAAEADGSFGVLG</sequence>
<name>U2MAH4_9FIRM</name>
<dbReference type="EMBL" id="AWVF01000173">
    <property type="protein sequence ID" value="ERJ96313.1"/>
    <property type="molecule type" value="Genomic_DNA"/>
</dbReference>
<evidence type="ECO:0000256" key="1">
    <source>
        <dbReference type="SAM" id="MobiDB-lite"/>
    </source>
</evidence>
<dbReference type="AlphaFoldDB" id="U2MAH4"/>
<dbReference type="PROSITE" id="PS51257">
    <property type="entry name" value="PROKAR_LIPOPROTEIN"/>
    <property type="match status" value="1"/>
</dbReference>
<dbReference type="GeneID" id="93692592"/>
<keyword evidence="4" id="KW-1185">Reference proteome</keyword>